<dbReference type="AlphaFoldDB" id="A0A8S9YHU3"/>
<sequence length="36" mass="4124">MLQTYLKVHVQGKNDWQRNTCGVNLFSGALFHTKTS</sequence>
<evidence type="ECO:0000313" key="1">
    <source>
        <dbReference type="EMBL" id="KAF7250693.1"/>
    </source>
</evidence>
<evidence type="ECO:0000313" key="2">
    <source>
        <dbReference type="Proteomes" id="UP000822476"/>
    </source>
</evidence>
<protein>
    <submittedName>
        <fullName evidence="1">Uncharacterized protein</fullName>
    </submittedName>
</protein>
<reference evidence="1" key="1">
    <citation type="submission" date="2019-07" db="EMBL/GenBank/DDBJ databases">
        <title>Annotation for the trematode Paragonimus miyazaki's.</title>
        <authorList>
            <person name="Choi Y.-J."/>
        </authorList>
    </citation>
    <scope>NUCLEOTIDE SEQUENCE</scope>
    <source>
        <strain evidence="1">Japan</strain>
    </source>
</reference>
<name>A0A8S9YHU3_9TREM</name>
<comment type="caution">
    <text evidence="1">The sequence shown here is derived from an EMBL/GenBank/DDBJ whole genome shotgun (WGS) entry which is preliminary data.</text>
</comment>
<dbReference type="EMBL" id="JTDE01005225">
    <property type="protein sequence ID" value="KAF7250693.1"/>
    <property type="molecule type" value="Genomic_DNA"/>
</dbReference>
<gene>
    <name evidence="1" type="ORF">EG68_09598</name>
</gene>
<keyword evidence="2" id="KW-1185">Reference proteome</keyword>
<organism evidence="1 2">
    <name type="scientific">Paragonimus skrjabini miyazakii</name>
    <dbReference type="NCBI Taxonomy" id="59628"/>
    <lineage>
        <taxon>Eukaryota</taxon>
        <taxon>Metazoa</taxon>
        <taxon>Spiralia</taxon>
        <taxon>Lophotrochozoa</taxon>
        <taxon>Platyhelminthes</taxon>
        <taxon>Trematoda</taxon>
        <taxon>Digenea</taxon>
        <taxon>Plagiorchiida</taxon>
        <taxon>Troglotremata</taxon>
        <taxon>Troglotrematidae</taxon>
        <taxon>Paragonimus</taxon>
    </lineage>
</organism>
<accession>A0A8S9YHU3</accession>
<dbReference type="Proteomes" id="UP000822476">
    <property type="component" value="Unassembled WGS sequence"/>
</dbReference>
<proteinExistence type="predicted"/>